<sequence length="150" mass="17241">MEKNSKNPLEILNQLSKEMDEIYHSYAKDQGVSDSALWLMYSIYESSAPCTQKDLCAAWHYPPQTVNSVLKNLEKKGCVTLETTPENHKNKLIFLTKQGRKLLEEVIAPLIHAEEQAFQYLTKEEQTALLSLTRKYMESLRKEVSGICED</sequence>
<dbReference type="InterPro" id="IPR036390">
    <property type="entry name" value="WH_DNA-bd_sf"/>
</dbReference>
<keyword evidence="2" id="KW-0238">DNA-binding</keyword>
<dbReference type="GO" id="GO:0003677">
    <property type="term" value="F:DNA binding"/>
    <property type="evidence" value="ECO:0007669"/>
    <property type="project" value="UniProtKB-KW"/>
</dbReference>
<evidence type="ECO:0000256" key="1">
    <source>
        <dbReference type="ARBA" id="ARBA00023015"/>
    </source>
</evidence>
<name>A0A9D1R9M5_9FIRM</name>
<evidence type="ECO:0000259" key="4">
    <source>
        <dbReference type="PROSITE" id="PS50995"/>
    </source>
</evidence>
<dbReference type="PROSITE" id="PS50995">
    <property type="entry name" value="HTH_MARR_2"/>
    <property type="match status" value="1"/>
</dbReference>
<dbReference type="Gene3D" id="1.10.10.10">
    <property type="entry name" value="Winged helix-like DNA-binding domain superfamily/Winged helix DNA-binding domain"/>
    <property type="match status" value="1"/>
</dbReference>
<accession>A0A9D1R9M5</accession>
<gene>
    <name evidence="5" type="ORF">H9873_04240</name>
</gene>
<dbReference type="SUPFAM" id="SSF46785">
    <property type="entry name" value="Winged helix' DNA-binding domain"/>
    <property type="match status" value="1"/>
</dbReference>
<comment type="caution">
    <text evidence="5">The sequence shown here is derived from an EMBL/GenBank/DDBJ whole genome shotgun (WGS) entry which is preliminary data.</text>
</comment>
<keyword evidence="1" id="KW-0805">Transcription regulation</keyword>
<organism evidence="5 6">
    <name type="scientific">Candidatus Dorea gallistercoris</name>
    <dbReference type="NCBI Taxonomy" id="2838542"/>
    <lineage>
        <taxon>Bacteria</taxon>
        <taxon>Bacillati</taxon>
        <taxon>Bacillota</taxon>
        <taxon>Clostridia</taxon>
        <taxon>Lachnospirales</taxon>
        <taxon>Lachnospiraceae</taxon>
        <taxon>Dorea</taxon>
    </lineage>
</organism>
<evidence type="ECO:0000313" key="5">
    <source>
        <dbReference type="EMBL" id="HIW83514.1"/>
    </source>
</evidence>
<dbReference type="PANTHER" id="PTHR42756">
    <property type="entry name" value="TRANSCRIPTIONAL REGULATOR, MARR"/>
    <property type="match status" value="1"/>
</dbReference>
<dbReference type="SMART" id="SM00347">
    <property type="entry name" value="HTH_MARR"/>
    <property type="match status" value="1"/>
</dbReference>
<keyword evidence="3" id="KW-0804">Transcription</keyword>
<dbReference type="InterPro" id="IPR036388">
    <property type="entry name" value="WH-like_DNA-bd_sf"/>
</dbReference>
<evidence type="ECO:0000256" key="2">
    <source>
        <dbReference type="ARBA" id="ARBA00023125"/>
    </source>
</evidence>
<dbReference type="AlphaFoldDB" id="A0A9D1R9M5"/>
<reference evidence="5" key="1">
    <citation type="journal article" date="2021" name="PeerJ">
        <title>Extensive microbial diversity within the chicken gut microbiome revealed by metagenomics and culture.</title>
        <authorList>
            <person name="Gilroy R."/>
            <person name="Ravi A."/>
            <person name="Getino M."/>
            <person name="Pursley I."/>
            <person name="Horton D.L."/>
            <person name="Alikhan N.F."/>
            <person name="Baker D."/>
            <person name="Gharbi K."/>
            <person name="Hall N."/>
            <person name="Watson M."/>
            <person name="Adriaenssens E.M."/>
            <person name="Foster-Nyarko E."/>
            <person name="Jarju S."/>
            <person name="Secka A."/>
            <person name="Antonio M."/>
            <person name="Oren A."/>
            <person name="Chaudhuri R.R."/>
            <person name="La Ragione R."/>
            <person name="Hildebrand F."/>
            <person name="Pallen M.J."/>
        </authorList>
    </citation>
    <scope>NUCLEOTIDE SEQUENCE</scope>
    <source>
        <strain evidence="5">ChiSxjej1B13-11762</strain>
    </source>
</reference>
<dbReference type="Proteomes" id="UP000824263">
    <property type="component" value="Unassembled WGS sequence"/>
</dbReference>
<dbReference type="GO" id="GO:0003700">
    <property type="term" value="F:DNA-binding transcription factor activity"/>
    <property type="evidence" value="ECO:0007669"/>
    <property type="project" value="InterPro"/>
</dbReference>
<evidence type="ECO:0000256" key="3">
    <source>
        <dbReference type="ARBA" id="ARBA00023163"/>
    </source>
</evidence>
<evidence type="ECO:0000313" key="6">
    <source>
        <dbReference type="Proteomes" id="UP000824263"/>
    </source>
</evidence>
<dbReference type="Pfam" id="PF12802">
    <property type="entry name" value="MarR_2"/>
    <property type="match status" value="1"/>
</dbReference>
<feature type="domain" description="HTH marR-type" evidence="4">
    <location>
        <begin position="5"/>
        <end position="138"/>
    </location>
</feature>
<dbReference type="PANTHER" id="PTHR42756:SF1">
    <property type="entry name" value="TRANSCRIPTIONAL REPRESSOR OF EMRAB OPERON"/>
    <property type="match status" value="1"/>
</dbReference>
<proteinExistence type="predicted"/>
<reference evidence="5" key="2">
    <citation type="submission" date="2021-04" db="EMBL/GenBank/DDBJ databases">
        <authorList>
            <person name="Gilroy R."/>
        </authorList>
    </citation>
    <scope>NUCLEOTIDE SEQUENCE</scope>
    <source>
        <strain evidence="5">ChiSxjej1B13-11762</strain>
    </source>
</reference>
<protein>
    <submittedName>
        <fullName evidence="5">MarR family transcriptional regulator</fullName>
    </submittedName>
</protein>
<dbReference type="InterPro" id="IPR000835">
    <property type="entry name" value="HTH_MarR-typ"/>
</dbReference>
<dbReference type="EMBL" id="DXGF01000077">
    <property type="protein sequence ID" value="HIW83514.1"/>
    <property type="molecule type" value="Genomic_DNA"/>
</dbReference>